<evidence type="ECO:0000256" key="2">
    <source>
        <dbReference type="ARBA" id="ARBA00010040"/>
    </source>
</evidence>
<gene>
    <name evidence="6" type="ORF">AMAG_08872</name>
</gene>
<dbReference type="InterPro" id="IPR029058">
    <property type="entry name" value="AB_hydrolase_fold"/>
</dbReference>
<keyword evidence="3 4" id="KW-0378">Hydrolase</keyword>
<dbReference type="PANTHER" id="PTHR42776">
    <property type="entry name" value="SERINE PEPTIDASE S9 FAMILY MEMBER"/>
    <property type="match status" value="1"/>
</dbReference>
<evidence type="ECO:0000256" key="3">
    <source>
        <dbReference type="ARBA" id="ARBA00022801"/>
    </source>
</evidence>
<reference evidence="6 7" key="1">
    <citation type="submission" date="2009-11" db="EMBL/GenBank/DDBJ databases">
        <title>Annotation of Allomyces macrogynus ATCC 38327.</title>
        <authorList>
            <consortium name="The Broad Institute Genome Sequencing Platform"/>
            <person name="Russ C."/>
            <person name="Cuomo C."/>
            <person name="Burger G."/>
            <person name="Gray M.W."/>
            <person name="Holland P.W.H."/>
            <person name="King N."/>
            <person name="Lang F.B.F."/>
            <person name="Roger A.J."/>
            <person name="Ruiz-Trillo I."/>
            <person name="Young S.K."/>
            <person name="Zeng Q."/>
            <person name="Gargeya S."/>
            <person name="Fitzgerald M."/>
            <person name="Haas B."/>
            <person name="Abouelleil A."/>
            <person name="Alvarado L."/>
            <person name="Arachchi H.M."/>
            <person name="Berlin A."/>
            <person name="Chapman S.B."/>
            <person name="Gearin G."/>
            <person name="Goldberg J."/>
            <person name="Griggs A."/>
            <person name="Gujja S."/>
            <person name="Hansen M."/>
            <person name="Heiman D."/>
            <person name="Howarth C."/>
            <person name="Larimer J."/>
            <person name="Lui A."/>
            <person name="MacDonald P.J.P."/>
            <person name="McCowen C."/>
            <person name="Montmayeur A."/>
            <person name="Murphy C."/>
            <person name="Neiman D."/>
            <person name="Pearson M."/>
            <person name="Priest M."/>
            <person name="Roberts A."/>
            <person name="Saif S."/>
            <person name="Shea T."/>
            <person name="Sisk P."/>
            <person name="Stolte C."/>
            <person name="Sykes S."/>
            <person name="Wortman J."/>
            <person name="Nusbaum C."/>
            <person name="Birren B."/>
        </authorList>
    </citation>
    <scope>NUCLEOTIDE SEQUENCE [LARGE SCALE GENOMIC DNA]</scope>
    <source>
        <strain evidence="6 7">ATCC 38327</strain>
    </source>
</reference>
<protein>
    <recommendedName>
        <fullName evidence="4">Prolyl endopeptidase</fullName>
        <ecNumber evidence="4">3.4.21.-</ecNumber>
    </recommendedName>
</protein>
<dbReference type="Gene3D" id="3.40.50.1820">
    <property type="entry name" value="alpha/beta hydrolase"/>
    <property type="match status" value="1"/>
</dbReference>
<dbReference type="Gene3D" id="2.120.10.30">
    <property type="entry name" value="TolB, C-terminal domain"/>
    <property type="match status" value="1"/>
</dbReference>
<dbReference type="STRING" id="578462.A0A0L0SN52"/>
<dbReference type="VEuPathDB" id="FungiDB:AMAG_08872"/>
<dbReference type="GO" id="GO:0004252">
    <property type="term" value="F:serine-type endopeptidase activity"/>
    <property type="evidence" value="ECO:0007669"/>
    <property type="project" value="UniProtKB-UniRule"/>
</dbReference>
<dbReference type="Pfam" id="PF00326">
    <property type="entry name" value="Peptidase_S9"/>
    <property type="match status" value="1"/>
</dbReference>
<keyword evidence="7" id="KW-1185">Reference proteome</keyword>
<comment type="similarity">
    <text evidence="2">Belongs to the peptidase S9C family.</text>
</comment>
<dbReference type="AlphaFoldDB" id="A0A0L0SN52"/>
<feature type="domain" description="Peptidase S9 prolyl oligopeptidase catalytic" evidence="5">
    <location>
        <begin position="411"/>
        <end position="622"/>
    </location>
</feature>
<evidence type="ECO:0000313" key="7">
    <source>
        <dbReference type="Proteomes" id="UP000054350"/>
    </source>
</evidence>
<name>A0A0L0SN52_ALLM3</name>
<keyword evidence="4" id="KW-0720">Serine protease</keyword>
<reference evidence="7" key="2">
    <citation type="submission" date="2009-11" db="EMBL/GenBank/DDBJ databases">
        <title>The Genome Sequence of Allomyces macrogynus strain ATCC 38327.</title>
        <authorList>
            <consortium name="The Broad Institute Genome Sequencing Platform"/>
            <person name="Russ C."/>
            <person name="Cuomo C."/>
            <person name="Shea T."/>
            <person name="Young S.K."/>
            <person name="Zeng Q."/>
            <person name="Koehrsen M."/>
            <person name="Haas B."/>
            <person name="Borodovsky M."/>
            <person name="Guigo R."/>
            <person name="Alvarado L."/>
            <person name="Berlin A."/>
            <person name="Borenstein D."/>
            <person name="Chen Z."/>
            <person name="Engels R."/>
            <person name="Freedman E."/>
            <person name="Gellesch M."/>
            <person name="Goldberg J."/>
            <person name="Griggs A."/>
            <person name="Gujja S."/>
            <person name="Heiman D."/>
            <person name="Hepburn T."/>
            <person name="Howarth C."/>
            <person name="Jen D."/>
            <person name="Larson L."/>
            <person name="Lewis B."/>
            <person name="Mehta T."/>
            <person name="Park D."/>
            <person name="Pearson M."/>
            <person name="Roberts A."/>
            <person name="Saif S."/>
            <person name="Shenoy N."/>
            <person name="Sisk P."/>
            <person name="Stolte C."/>
            <person name="Sykes S."/>
            <person name="Walk T."/>
            <person name="White J."/>
            <person name="Yandava C."/>
            <person name="Burger G."/>
            <person name="Gray M.W."/>
            <person name="Holland P.W.H."/>
            <person name="King N."/>
            <person name="Lang F.B.F."/>
            <person name="Roger A.J."/>
            <person name="Ruiz-Trillo I."/>
            <person name="Lander E."/>
            <person name="Nusbaum C."/>
        </authorList>
    </citation>
    <scope>NUCLEOTIDE SEQUENCE [LARGE SCALE GENOMIC DNA]</scope>
    <source>
        <strain evidence="7">ATCC 38327</strain>
    </source>
</reference>
<accession>A0A0L0SN52</accession>
<dbReference type="Proteomes" id="UP000054350">
    <property type="component" value="Unassembled WGS sequence"/>
</dbReference>
<evidence type="ECO:0000259" key="5">
    <source>
        <dbReference type="Pfam" id="PF00326"/>
    </source>
</evidence>
<comment type="similarity">
    <text evidence="1 4">Belongs to the peptidase S9A family.</text>
</comment>
<dbReference type="EC" id="3.4.21.-" evidence="4"/>
<dbReference type="SUPFAM" id="SSF82171">
    <property type="entry name" value="DPP6 N-terminal domain-like"/>
    <property type="match status" value="1"/>
</dbReference>
<dbReference type="eggNOG" id="KOG2100">
    <property type="taxonomic scope" value="Eukaryota"/>
</dbReference>
<dbReference type="PRINTS" id="PR00862">
    <property type="entry name" value="PROLIGOPTASE"/>
</dbReference>
<dbReference type="SUPFAM" id="SSF53474">
    <property type="entry name" value="alpha/beta-Hydrolases"/>
    <property type="match status" value="1"/>
</dbReference>
<organism evidence="6 7">
    <name type="scientific">Allomyces macrogynus (strain ATCC 38327)</name>
    <name type="common">Allomyces javanicus var. macrogynus</name>
    <dbReference type="NCBI Taxonomy" id="578462"/>
    <lineage>
        <taxon>Eukaryota</taxon>
        <taxon>Fungi</taxon>
        <taxon>Fungi incertae sedis</taxon>
        <taxon>Blastocladiomycota</taxon>
        <taxon>Blastocladiomycetes</taxon>
        <taxon>Blastocladiales</taxon>
        <taxon>Blastocladiaceae</taxon>
        <taxon>Allomyces</taxon>
    </lineage>
</organism>
<dbReference type="InterPro" id="IPR011042">
    <property type="entry name" value="6-blade_b-propeller_TolB-like"/>
</dbReference>
<dbReference type="GO" id="GO:0006508">
    <property type="term" value="P:proteolysis"/>
    <property type="evidence" value="ECO:0007669"/>
    <property type="project" value="UniProtKB-KW"/>
</dbReference>
<dbReference type="InterPro" id="IPR001375">
    <property type="entry name" value="Peptidase_S9_cat"/>
</dbReference>
<evidence type="ECO:0000256" key="4">
    <source>
        <dbReference type="RuleBase" id="RU368024"/>
    </source>
</evidence>
<dbReference type="PANTHER" id="PTHR42776:SF27">
    <property type="entry name" value="DIPEPTIDYL PEPTIDASE FAMILY MEMBER 6"/>
    <property type="match status" value="1"/>
</dbReference>
<dbReference type="OMA" id="PEHQWLA"/>
<dbReference type="EMBL" id="GG745343">
    <property type="protein sequence ID" value="KNE63799.1"/>
    <property type="molecule type" value="Genomic_DNA"/>
</dbReference>
<evidence type="ECO:0000256" key="1">
    <source>
        <dbReference type="ARBA" id="ARBA00005228"/>
    </source>
</evidence>
<dbReference type="OrthoDB" id="416344at2759"/>
<keyword evidence="4" id="KW-0645">Protease</keyword>
<proteinExistence type="inferred from homology"/>
<evidence type="ECO:0000313" key="6">
    <source>
        <dbReference type="EMBL" id="KNE63799.1"/>
    </source>
</evidence>
<sequence>MTVPDTVPLIPLATFFGNPDRGSPRISPDGTSLAFLAPGPAKNLQVHVQSLDAFRSGEPATQVTHHKSHDIRFFQWTRDGNILFLQDTDGDEDFHLYYVSLATGETRDLTPFAGVTVWREVVEGKAVFESLAHPGVGLFALNKDDAKHHDIYKVEYATGEVELHAVLPDRADSAVIDKDLQVRAAKVANLDGTSSLLVRKSNLDEWVVAKDAGVLDEISLVGIAGESTLLVAHSVGFDTVVLASINLDTLEETELAERVTDIQDVKVHNATDAVLAVMHDPGRATWTVLDDDAQPHFDAIFAAAADLDADVQILNATSDDATWTLALVAGDAPTRYFLYHKGTQQLEFLFGANAALADVPLGKVESVNYEARDGLAQQGYLTFPPHAEPDSQFPLVLLVHGGPWARDNYGYSAIPQWLANRGYLVMQPNYRGSTGFNKKHLTAGFKEWGRAMHTDLLDAVEYAVERGLVDREHVAIVGGSYGGYAALAGVTLTPEFFTCAVDIVGPSNLKTLLATIPPYWEAFLSSFHTRMGHPEHDSDLLDSVSPLFHADKIVRPLLISQGANDPRVKQAESEQIVAAIEAHGGSVTYVLYPDEGHGWSSPTNRIDFFSKAEVFLAQWMGDQVRVTEGLTVDGNVEGASAIVRVVGE</sequence>
<dbReference type="InterPro" id="IPR002470">
    <property type="entry name" value="Peptidase_S9A"/>
</dbReference>